<accession>T0FE23</accession>
<dbReference type="Proteomes" id="UP000015454">
    <property type="component" value="Unassembled WGS sequence"/>
</dbReference>
<gene>
    <name evidence="2" type="ORF">LEP1GSC050_2817</name>
</gene>
<dbReference type="STRING" id="1049789.LEP1GSC050_2817"/>
<dbReference type="AlphaFoldDB" id="T0FE23"/>
<dbReference type="RefSeq" id="WP_010571018.1">
    <property type="nucleotide sequence ID" value="NZ_AHMO02000008.1"/>
</dbReference>
<sequence>MTIKSVKQASKQSAKKSANGDSMKVKKPRFFKKLPGIDKLFEKAENDRNALDAIWFIYSYQWECLSVSYWKYEHGLLASIMNAGYIPFEVLEESRSLLSEFGKYIGRADARDLKKANRILKKLSDKLADDLLSRNIDPWLLRSSLVSESLYTWRLAGLNGINAGYKVMRGEFDMTKRFRKLQKTTHQVLEYFNDPEKENRELIRALVECGWALSYRDFSHTLKVGRR</sequence>
<feature type="compositionally biased region" description="Low complexity" evidence="1">
    <location>
        <begin position="1"/>
        <end position="17"/>
    </location>
</feature>
<organism evidence="2 3">
    <name type="scientific">Leptospira broomii serovar Hurstbridge str. 5399</name>
    <dbReference type="NCBI Taxonomy" id="1049789"/>
    <lineage>
        <taxon>Bacteria</taxon>
        <taxon>Pseudomonadati</taxon>
        <taxon>Spirochaetota</taxon>
        <taxon>Spirochaetia</taxon>
        <taxon>Leptospirales</taxon>
        <taxon>Leptospiraceae</taxon>
        <taxon>Leptospira</taxon>
    </lineage>
</organism>
<name>T0FE23_9LEPT</name>
<evidence type="ECO:0000313" key="3">
    <source>
        <dbReference type="Proteomes" id="UP000015454"/>
    </source>
</evidence>
<feature type="region of interest" description="Disordered" evidence="1">
    <location>
        <begin position="1"/>
        <end position="23"/>
    </location>
</feature>
<reference evidence="2" key="1">
    <citation type="submission" date="2013-05" db="EMBL/GenBank/DDBJ databases">
        <authorList>
            <person name="Harkins D.M."/>
            <person name="Durkin A.S."/>
            <person name="Brinkac L.M."/>
            <person name="Haft D.H."/>
            <person name="Selengut J.D."/>
            <person name="Sanka R."/>
            <person name="DePew J."/>
            <person name="Purushe J."/>
            <person name="Hartskeerl R.A."/>
            <person name="Ahmed A."/>
            <person name="van der Linden H."/>
            <person name="Goris M.G.A."/>
            <person name="Vinetz J.M."/>
            <person name="Sutton G.G."/>
            <person name="Nierman W.C."/>
            <person name="Fouts D.E."/>
        </authorList>
    </citation>
    <scope>NUCLEOTIDE SEQUENCE [LARGE SCALE GENOMIC DNA]</scope>
    <source>
        <strain evidence="2">5399</strain>
    </source>
</reference>
<evidence type="ECO:0000313" key="2">
    <source>
        <dbReference type="EMBL" id="EQA46091.1"/>
    </source>
</evidence>
<keyword evidence="3" id="KW-1185">Reference proteome</keyword>
<protein>
    <submittedName>
        <fullName evidence="2">Uncharacterized protein</fullName>
    </submittedName>
</protein>
<dbReference type="EMBL" id="AHMO02000008">
    <property type="protein sequence ID" value="EQA46091.1"/>
    <property type="molecule type" value="Genomic_DNA"/>
</dbReference>
<dbReference type="OrthoDB" id="330280at2"/>
<evidence type="ECO:0000256" key="1">
    <source>
        <dbReference type="SAM" id="MobiDB-lite"/>
    </source>
</evidence>
<comment type="caution">
    <text evidence="2">The sequence shown here is derived from an EMBL/GenBank/DDBJ whole genome shotgun (WGS) entry which is preliminary data.</text>
</comment>
<proteinExistence type="predicted"/>